<dbReference type="STRING" id="1357400.HMPREF2086_00705"/>
<dbReference type="Proteomes" id="UP000018731">
    <property type="component" value="Unassembled WGS sequence"/>
</dbReference>
<dbReference type="Pfam" id="PF01856">
    <property type="entry name" value="HP_OMP"/>
    <property type="match status" value="1"/>
</dbReference>
<evidence type="ECO:0008006" key="5">
    <source>
        <dbReference type="Google" id="ProtNLM"/>
    </source>
</evidence>
<dbReference type="RefSeq" id="WP_023927430.1">
    <property type="nucleotide sequence ID" value="NZ_KI669454.1"/>
</dbReference>
<organism evidence="3 4">
    <name type="scientific">Helicobacter macacae MIT 99-5501</name>
    <dbReference type="NCBI Taxonomy" id="1357400"/>
    <lineage>
        <taxon>Bacteria</taxon>
        <taxon>Pseudomonadati</taxon>
        <taxon>Campylobacterota</taxon>
        <taxon>Epsilonproteobacteria</taxon>
        <taxon>Campylobacterales</taxon>
        <taxon>Helicobacteraceae</taxon>
        <taxon>Helicobacter</taxon>
    </lineage>
</organism>
<comment type="caution">
    <text evidence="3">The sequence shown here is derived from an EMBL/GenBank/DDBJ whole genome shotgun (WGS) entry which is preliminary data.</text>
</comment>
<reference evidence="3 4" key="1">
    <citation type="journal article" date="2014" name="Genome Announc.">
        <title>Draft genome sequences of six enterohepatic helicobacter species isolated from humans and one from rhesus macaques.</title>
        <authorList>
            <person name="Shen Z."/>
            <person name="Sheh A."/>
            <person name="Young S.K."/>
            <person name="Abouelliel A."/>
            <person name="Ward D.V."/>
            <person name="Earl A.M."/>
            <person name="Fox J.G."/>
        </authorList>
    </citation>
    <scope>NUCLEOTIDE SEQUENCE [LARGE SCALE GENOMIC DNA]</scope>
    <source>
        <strain evidence="3 4">MIT 99-5501</strain>
    </source>
</reference>
<keyword evidence="4" id="KW-1185">Reference proteome</keyword>
<evidence type="ECO:0000256" key="2">
    <source>
        <dbReference type="SAM" id="SignalP"/>
    </source>
</evidence>
<feature type="compositionally biased region" description="Low complexity" evidence="1">
    <location>
        <begin position="252"/>
        <end position="270"/>
    </location>
</feature>
<evidence type="ECO:0000313" key="4">
    <source>
        <dbReference type="Proteomes" id="UP000018731"/>
    </source>
</evidence>
<proteinExistence type="predicted"/>
<evidence type="ECO:0000256" key="1">
    <source>
        <dbReference type="SAM" id="MobiDB-lite"/>
    </source>
</evidence>
<dbReference type="AlphaFoldDB" id="V8C9E4"/>
<sequence>MRKTINKTISTKIGKYLATALLAGACSVANAEVSGVFAGLQVGYGDLVYKVQTRTNGLTQYPSDKNVSDMQYGGILGYKHFFSDKFGFRLGGYFTYTNLRFVDDMQQKQDISVMAYGGAFDVLLNAVSKPSVDAGFYAGFYIGGKTYDSARINELEEQWRLNATRQGTQTIAKTHLDVGANLGMRIHYMKYNGIEVGVSLPFFEHILYQRSQETLGMVVSYRHSTTSNYAVYFRYTLSINTSKGNSSQSTPASTKTASKGGAKSTAKSSTQNRSQANTRGGSNARGASNARGGTPTRSTNNARSGNPRTTSAYRR</sequence>
<accession>V8C9E4</accession>
<dbReference type="EMBL" id="AZJI01000004">
    <property type="protein sequence ID" value="ETD23959.1"/>
    <property type="molecule type" value="Genomic_DNA"/>
</dbReference>
<dbReference type="eggNOG" id="COG3170">
    <property type="taxonomic scope" value="Bacteria"/>
</dbReference>
<dbReference type="HOGENOM" id="CLU_882155_0_0_7"/>
<dbReference type="PROSITE" id="PS51257">
    <property type="entry name" value="PROKAR_LIPOPROTEIN"/>
    <property type="match status" value="1"/>
</dbReference>
<evidence type="ECO:0000313" key="3">
    <source>
        <dbReference type="EMBL" id="ETD23959.1"/>
    </source>
</evidence>
<feature type="region of interest" description="Disordered" evidence="1">
    <location>
        <begin position="242"/>
        <end position="315"/>
    </location>
</feature>
<dbReference type="PATRIC" id="fig|1357400.3.peg.971"/>
<feature type="compositionally biased region" description="Polar residues" evidence="1">
    <location>
        <begin position="295"/>
        <end position="315"/>
    </location>
</feature>
<dbReference type="InterPro" id="IPR002718">
    <property type="entry name" value="OMP_Helicobacter"/>
</dbReference>
<protein>
    <recommendedName>
        <fullName evidence="5">Outer membrane protein beta-barrel domain-containing protein</fullName>
    </recommendedName>
</protein>
<feature type="signal peptide" evidence="2">
    <location>
        <begin position="1"/>
        <end position="31"/>
    </location>
</feature>
<gene>
    <name evidence="3" type="ORF">HMPREF2086_00705</name>
</gene>
<dbReference type="PRINTS" id="PR01776">
    <property type="entry name" value="HPOMPFAMILY"/>
</dbReference>
<feature type="compositionally biased region" description="Polar residues" evidence="1">
    <location>
        <begin position="271"/>
        <end position="281"/>
    </location>
</feature>
<feature type="compositionally biased region" description="Polar residues" evidence="1">
    <location>
        <begin position="242"/>
        <end position="251"/>
    </location>
</feature>
<feature type="chain" id="PRO_5004767339" description="Outer membrane protein beta-barrel domain-containing protein" evidence="2">
    <location>
        <begin position="32"/>
        <end position="315"/>
    </location>
</feature>
<keyword evidence="2" id="KW-0732">Signal</keyword>
<name>V8C9E4_9HELI</name>